<organism evidence="1">
    <name type="scientific">Anguilla anguilla</name>
    <name type="common">European freshwater eel</name>
    <name type="synonym">Muraena anguilla</name>
    <dbReference type="NCBI Taxonomy" id="7936"/>
    <lineage>
        <taxon>Eukaryota</taxon>
        <taxon>Metazoa</taxon>
        <taxon>Chordata</taxon>
        <taxon>Craniata</taxon>
        <taxon>Vertebrata</taxon>
        <taxon>Euteleostomi</taxon>
        <taxon>Actinopterygii</taxon>
        <taxon>Neopterygii</taxon>
        <taxon>Teleostei</taxon>
        <taxon>Anguilliformes</taxon>
        <taxon>Anguillidae</taxon>
        <taxon>Anguilla</taxon>
    </lineage>
</organism>
<dbReference type="AlphaFoldDB" id="A0A0E9Q3C6"/>
<protein>
    <submittedName>
        <fullName evidence="1">Uncharacterized protein</fullName>
    </submittedName>
</protein>
<accession>A0A0E9Q3C6</accession>
<proteinExistence type="predicted"/>
<reference evidence="1" key="1">
    <citation type="submission" date="2014-11" db="EMBL/GenBank/DDBJ databases">
        <authorList>
            <person name="Amaro Gonzalez C."/>
        </authorList>
    </citation>
    <scope>NUCLEOTIDE SEQUENCE</scope>
</reference>
<name>A0A0E9Q3C6_ANGAN</name>
<evidence type="ECO:0000313" key="1">
    <source>
        <dbReference type="EMBL" id="JAH11386.1"/>
    </source>
</evidence>
<reference evidence="1" key="2">
    <citation type="journal article" date="2015" name="Fish Shellfish Immunol.">
        <title>Early steps in the European eel (Anguilla anguilla)-Vibrio vulnificus interaction in the gills: Role of the RtxA13 toxin.</title>
        <authorList>
            <person name="Callol A."/>
            <person name="Pajuelo D."/>
            <person name="Ebbesson L."/>
            <person name="Teles M."/>
            <person name="MacKenzie S."/>
            <person name="Amaro C."/>
        </authorList>
    </citation>
    <scope>NUCLEOTIDE SEQUENCE</scope>
</reference>
<dbReference type="EMBL" id="GBXM01097191">
    <property type="protein sequence ID" value="JAH11386.1"/>
    <property type="molecule type" value="Transcribed_RNA"/>
</dbReference>
<sequence length="93" mass="10777">MQQPFTFRETLWLKTVYNRGYKASLYMNHYSTSINAVYEQTWFTLLCVASCFNLKCLENGWRTDPKCNGFRDSRYGTEGQGGMGRNMCVCACL</sequence>